<evidence type="ECO:0000313" key="2">
    <source>
        <dbReference type="EMBL" id="EJK53806.1"/>
    </source>
</evidence>
<evidence type="ECO:0000256" key="1">
    <source>
        <dbReference type="SAM" id="MobiDB-lite"/>
    </source>
</evidence>
<organism evidence="2 3">
    <name type="scientific">Thalassiosira oceanica</name>
    <name type="common">Marine diatom</name>
    <dbReference type="NCBI Taxonomy" id="159749"/>
    <lineage>
        <taxon>Eukaryota</taxon>
        <taxon>Sar</taxon>
        <taxon>Stramenopiles</taxon>
        <taxon>Ochrophyta</taxon>
        <taxon>Bacillariophyta</taxon>
        <taxon>Coscinodiscophyceae</taxon>
        <taxon>Thalassiosirophycidae</taxon>
        <taxon>Thalassiosirales</taxon>
        <taxon>Thalassiosiraceae</taxon>
        <taxon>Thalassiosira</taxon>
    </lineage>
</organism>
<feature type="compositionally biased region" description="Basic and acidic residues" evidence="1">
    <location>
        <begin position="145"/>
        <end position="159"/>
    </location>
</feature>
<name>K0RY79_THAOC</name>
<sequence length="271" mass="29853">MIIIIENRTLTLAPKAKTDIVAKVAEKVTRTIAATSNRANSTSTMELLANTLKDFTQSSKQMATTQAMVHAPTEQKKEYFSAIAANALAELNNRAEELALQRDELKLKRLRVQQQLASAKDDEVEVLEESKTEDTTDDDEVEVLEESKTEDSEESKTEDSSTEPPSRSTSPPPLPGQCSSNKSSATQCSFGKECVCAGAPMETCTMCDEYKYHKDCCAAGEDAWTDLHGDMLEVGFQFSTCKFCQINNVRAAIQGKANEDNPFVWHGHVQV</sequence>
<evidence type="ECO:0000313" key="3">
    <source>
        <dbReference type="Proteomes" id="UP000266841"/>
    </source>
</evidence>
<comment type="caution">
    <text evidence="2">The sequence shown here is derived from an EMBL/GenBank/DDBJ whole genome shotgun (WGS) entry which is preliminary data.</text>
</comment>
<feature type="region of interest" description="Disordered" evidence="1">
    <location>
        <begin position="116"/>
        <end position="180"/>
    </location>
</feature>
<keyword evidence="3" id="KW-1185">Reference proteome</keyword>
<reference evidence="2 3" key="1">
    <citation type="journal article" date="2012" name="Genome Biol.">
        <title>Genome and low-iron response of an oceanic diatom adapted to chronic iron limitation.</title>
        <authorList>
            <person name="Lommer M."/>
            <person name="Specht M."/>
            <person name="Roy A.S."/>
            <person name="Kraemer L."/>
            <person name="Andreson R."/>
            <person name="Gutowska M.A."/>
            <person name="Wolf J."/>
            <person name="Bergner S.V."/>
            <person name="Schilhabel M.B."/>
            <person name="Klostermeier U.C."/>
            <person name="Beiko R.G."/>
            <person name="Rosenstiel P."/>
            <person name="Hippler M."/>
            <person name="Laroche J."/>
        </authorList>
    </citation>
    <scope>NUCLEOTIDE SEQUENCE [LARGE SCALE GENOMIC DNA]</scope>
    <source>
        <strain evidence="2 3">CCMP1005</strain>
    </source>
</reference>
<gene>
    <name evidence="2" type="ORF">THAOC_26678</name>
</gene>
<dbReference type="AlphaFoldDB" id="K0RY79"/>
<dbReference type="EMBL" id="AGNL01036972">
    <property type="protein sequence ID" value="EJK53806.1"/>
    <property type="molecule type" value="Genomic_DNA"/>
</dbReference>
<feature type="compositionally biased region" description="Acidic residues" evidence="1">
    <location>
        <begin position="135"/>
        <end position="144"/>
    </location>
</feature>
<accession>K0RY79</accession>
<dbReference type="Proteomes" id="UP000266841">
    <property type="component" value="Unassembled WGS sequence"/>
</dbReference>
<proteinExistence type="predicted"/>
<protein>
    <submittedName>
        <fullName evidence="2">Uncharacterized protein</fullName>
    </submittedName>
</protein>